<dbReference type="PROSITE" id="PS51723">
    <property type="entry name" value="PEPTIDASE_M60"/>
    <property type="match status" value="1"/>
</dbReference>
<dbReference type="Pfam" id="PF13402">
    <property type="entry name" value="Peptidase_M60"/>
    <property type="match status" value="1"/>
</dbReference>
<keyword evidence="3" id="KW-0732">Signal</keyword>
<name>A0AA42DKR0_9FIRM</name>
<dbReference type="InterPro" id="IPR042279">
    <property type="entry name" value="Pep_M60_3"/>
</dbReference>
<dbReference type="GO" id="GO:0000272">
    <property type="term" value="P:polysaccharide catabolic process"/>
    <property type="evidence" value="ECO:0007669"/>
    <property type="project" value="InterPro"/>
</dbReference>
<dbReference type="Gene3D" id="2.60.40.10">
    <property type="entry name" value="Immunoglobulins"/>
    <property type="match status" value="2"/>
</dbReference>
<dbReference type="InterPro" id="IPR000421">
    <property type="entry name" value="FA58C"/>
</dbReference>
<evidence type="ECO:0000259" key="5">
    <source>
        <dbReference type="PROSITE" id="PS50853"/>
    </source>
</evidence>
<dbReference type="Gene3D" id="1.10.390.30">
    <property type="entry name" value="Peptidase M60, enhancin-like domain 3"/>
    <property type="match status" value="1"/>
</dbReference>
<dbReference type="PROSITE" id="PS50022">
    <property type="entry name" value="FA58C_3"/>
    <property type="match status" value="1"/>
</dbReference>
<dbReference type="InterPro" id="IPR018247">
    <property type="entry name" value="EF_Hand_1_Ca_BS"/>
</dbReference>
<dbReference type="PROSITE" id="PS50853">
    <property type="entry name" value="FN3"/>
    <property type="match status" value="2"/>
</dbReference>
<evidence type="ECO:0000313" key="9">
    <source>
        <dbReference type="Proteomes" id="UP001169242"/>
    </source>
</evidence>
<evidence type="ECO:0000256" key="1">
    <source>
        <dbReference type="ARBA" id="ARBA00022737"/>
    </source>
</evidence>
<dbReference type="Proteomes" id="UP001169242">
    <property type="component" value="Unassembled WGS sequence"/>
</dbReference>
<feature type="domain" description="F5/8 type C" evidence="4">
    <location>
        <begin position="1327"/>
        <end position="1458"/>
    </location>
</feature>
<dbReference type="InterPro" id="IPR002105">
    <property type="entry name" value="Dockerin_1_rpt"/>
</dbReference>
<dbReference type="Pfam" id="PF00404">
    <property type="entry name" value="Dockerin_1"/>
    <property type="match status" value="1"/>
</dbReference>
<dbReference type="Gene3D" id="2.60.120.260">
    <property type="entry name" value="Galactose-binding domain-like"/>
    <property type="match status" value="2"/>
</dbReference>
<keyword evidence="9" id="KW-1185">Reference proteome</keyword>
<evidence type="ECO:0000256" key="3">
    <source>
        <dbReference type="SAM" id="SignalP"/>
    </source>
</evidence>
<dbReference type="EMBL" id="JAQIFT010000016">
    <property type="protein sequence ID" value="MDA3730800.1"/>
    <property type="molecule type" value="Genomic_DNA"/>
</dbReference>
<keyword evidence="2" id="KW-0326">Glycosidase</keyword>
<feature type="chain" id="PRO_5041239046" evidence="3">
    <location>
        <begin position="34"/>
        <end position="1640"/>
    </location>
</feature>
<feature type="domain" description="Dockerin" evidence="7">
    <location>
        <begin position="154"/>
        <end position="217"/>
    </location>
</feature>
<dbReference type="Gene3D" id="3.40.390.80">
    <property type="entry name" value="Peptidase M60, enhancin-like domain 2"/>
    <property type="match status" value="1"/>
</dbReference>
<dbReference type="SMART" id="SM01276">
    <property type="entry name" value="M60-like"/>
    <property type="match status" value="1"/>
</dbReference>
<dbReference type="InterPro" id="IPR013783">
    <property type="entry name" value="Ig-like_fold"/>
</dbReference>
<dbReference type="InterPro" id="IPR003961">
    <property type="entry name" value="FN3_dom"/>
</dbReference>
<dbReference type="SMART" id="SM00060">
    <property type="entry name" value="FN3"/>
    <property type="match status" value="2"/>
</dbReference>
<comment type="caution">
    <text evidence="8">The sequence shown here is derived from an EMBL/GenBank/DDBJ whole genome shotgun (WGS) entry which is preliminary data.</text>
</comment>
<dbReference type="InterPro" id="IPR016134">
    <property type="entry name" value="Dockerin_dom"/>
</dbReference>
<dbReference type="GO" id="GO:0004553">
    <property type="term" value="F:hydrolase activity, hydrolyzing O-glycosyl compounds"/>
    <property type="evidence" value="ECO:0007669"/>
    <property type="project" value="InterPro"/>
</dbReference>
<accession>A0AA42DKR0</accession>
<dbReference type="SUPFAM" id="SSF49265">
    <property type="entry name" value="Fibronectin type III"/>
    <property type="match status" value="1"/>
</dbReference>
<dbReference type="PROSITE" id="PS00018">
    <property type="entry name" value="EF_HAND_1"/>
    <property type="match status" value="1"/>
</dbReference>
<keyword evidence="1" id="KW-0677">Repeat</keyword>
<protein>
    <submittedName>
        <fullName evidence="8">M60 family metallopeptidase</fullName>
    </submittedName>
</protein>
<dbReference type="PANTHER" id="PTHR13817:SF166">
    <property type="entry name" value="NEURONAL IGCAM-RELATED"/>
    <property type="match status" value="1"/>
</dbReference>
<dbReference type="SUPFAM" id="SSF49785">
    <property type="entry name" value="Galactose-binding domain-like"/>
    <property type="match status" value="2"/>
</dbReference>
<dbReference type="InterPro" id="IPR036439">
    <property type="entry name" value="Dockerin_dom_sf"/>
</dbReference>
<dbReference type="SUPFAM" id="SSF63446">
    <property type="entry name" value="Type I dockerin domain"/>
    <property type="match status" value="1"/>
</dbReference>
<dbReference type="CDD" id="cd00063">
    <property type="entry name" value="FN3"/>
    <property type="match status" value="2"/>
</dbReference>
<dbReference type="RefSeq" id="WP_271011309.1">
    <property type="nucleotide sequence ID" value="NZ_JAQIFT010000016.1"/>
</dbReference>
<dbReference type="Pfam" id="PF00041">
    <property type="entry name" value="fn3"/>
    <property type="match status" value="2"/>
</dbReference>
<dbReference type="Gene3D" id="2.60.120.1250">
    <property type="entry name" value="Peptidase M60, enhancin-like domain 1"/>
    <property type="match status" value="1"/>
</dbReference>
<dbReference type="InterPro" id="IPR008979">
    <property type="entry name" value="Galactose-bd-like_sf"/>
</dbReference>
<evidence type="ECO:0000259" key="4">
    <source>
        <dbReference type="PROSITE" id="PS50022"/>
    </source>
</evidence>
<dbReference type="PANTHER" id="PTHR13817">
    <property type="entry name" value="TITIN"/>
    <property type="match status" value="1"/>
</dbReference>
<evidence type="ECO:0000313" key="8">
    <source>
        <dbReference type="EMBL" id="MDA3730800.1"/>
    </source>
</evidence>
<feature type="signal peptide" evidence="3">
    <location>
        <begin position="1"/>
        <end position="33"/>
    </location>
</feature>
<dbReference type="InterPro" id="IPR031161">
    <property type="entry name" value="Peptidase_M60_dom"/>
</dbReference>
<feature type="domain" description="Fibronectin type-III" evidence="5">
    <location>
        <begin position="479"/>
        <end position="569"/>
    </location>
</feature>
<keyword evidence="2" id="KW-0378">Hydrolase</keyword>
<evidence type="ECO:0000259" key="7">
    <source>
        <dbReference type="PROSITE" id="PS51766"/>
    </source>
</evidence>
<dbReference type="InterPro" id="IPR050964">
    <property type="entry name" value="Striated_Muscle_Regulatory"/>
</dbReference>
<gene>
    <name evidence="8" type="ORF">PBV87_04710</name>
</gene>
<reference evidence="8" key="1">
    <citation type="journal article" date="2023" name="Int. J. Syst. Evol. Microbiol.">
        <title>&lt;i&gt;Holtiella tumoricola&lt;/i&gt; gen. nov. sp. nov., isolated from a human clinical sample.</title>
        <authorList>
            <person name="Allen-Vercoe E."/>
            <person name="Daigneault M.C."/>
            <person name="Vancuren S.J."/>
            <person name="Cochrane K."/>
            <person name="O'Neal L.L."/>
            <person name="Sankaranarayanan K."/>
            <person name="Lawson P.A."/>
        </authorList>
    </citation>
    <scope>NUCLEOTIDE SEQUENCE</scope>
    <source>
        <strain evidence="8">CC70A</strain>
    </source>
</reference>
<feature type="domain" description="Peptidase M60" evidence="6">
    <location>
        <begin position="820"/>
        <end position="1166"/>
    </location>
</feature>
<proteinExistence type="predicted"/>
<evidence type="ECO:0000256" key="2">
    <source>
        <dbReference type="ARBA" id="ARBA00023295"/>
    </source>
</evidence>
<evidence type="ECO:0000259" key="6">
    <source>
        <dbReference type="PROSITE" id="PS51723"/>
    </source>
</evidence>
<dbReference type="Pfam" id="PF00754">
    <property type="entry name" value="F5_F8_type_C"/>
    <property type="match status" value="1"/>
</dbReference>
<organism evidence="8 9">
    <name type="scientific">Holtiella tumoricola</name>
    <dbReference type="NCBI Taxonomy" id="3018743"/>
    <lineage>
        <taxon>Bacteria</taxon>
        <taxon>Bacillati</taxon>
        <taxon>Bacillota</taxon>
        <taxon>Clostridia</taxon>
        <taxon>Lachnospirales</taxon>
        <taxon>Cellulosilyticaceae</taxon>
        <taxon>Holtiella</taxon>
    </lineage>
</organism>
<sequence length="1640" mass="181165">MQKKIAWLLMSAVVTTSTLPAPLTLALPTSAYAQEAYGDLEVTVGFDYPLHFVDATHTKMQVTLLQDESEVFTLALGKDIIEQSFNLNGKSYSVTVSPQLKSDSTVQSYALNFHQLPVGDYRVQVAGDGYKTYTSSNMSLSQYSKHLYVNSANATFTAGDLNQDDAVSNEDLKLLEETLNQSTSNIQYDLNRDGLIDITDMTYIYQNIKATEGEKLLDTSLILGTTIDLTTSNQDLKDANSEHVTITGSLNNLLDSTIPEGISLTNTAGTITEESPVQIPIVFNEPVEMQQIAFTTPASEDGITKGTLIIEQENGSPLTYDYDYTNEPVATRSASFFNTQKEIVIPLGKQVAVKKITIQVTGTVSGKDTAAVTEIKFLKDIVDDAIDQEKGYIKNLTAKAGDEEVTLSWDRVPNASGYTIEYGTQTGNYTKTLTTSKSSMTIDGLENDMDYYFVVRATNGAWEGPISNEVSAMPKPGSAPAAPGGLSLIEGDGMLTVNWGASEGAKSYNLYYRKATDSSYTQIKDITSARYDLVGLDNDMTYYIYVTAVNARGESSPSAELVGIPSKPNTDAPLIPTYNQLPTSAITNIELVDPNNINLPHYPNGFDINNIIDGDFTTHWTAKGWGHNAGVRVTFDQPYDMNYVVLAPRQDGDFKRVLHYYSIKVWEDLESEPKVLVPGWTVIPGKDHEIVSKGYAVLPFPKSKVQKIEVRIRQWDGSPAGSLPTISEVDFYEYYGVEEELRALFTDDAYKALKSSVTLEEIEAIEAKVQGLNGEYFIDQDILLEEVKMAKALYYKEANALGPIVTVENTRNASSDRDRQFAYTLNDLQPIGAAVVYDQDKLNRKYPDHIVAYVNAPKEGSLPKLIFTQYYGEASKWQTAVELTPGRNVIEIPKLTNINTPVGGSLYLQYSGDQKDIEVHLEGVTKIPTLDVQNISDLSAAATIKSDIKDYLLALQAHQALLKGTLTINPLNSTEIGTDKVLLSLPSAEVLKAIQNTAGNDLDAQVDVLYNALITWDQTMNLHYQIAGLSEDATESKNRFPSSRINIRTMRMTKAFMYAGGAHIGIGHGSSGNLVTCPPDALSGYFGWGINHEIGHVLDMPRRTYGETTNNIFSLFAQTINDGPSRLETSNKYEDIYKKIVSENPGMATDVFVSLGLFWQLHLAYDYDEFVGTNAFYPQLHRLYRDNFETPSTNGDIDEKMNLLIRLASDVVGKDLTPFFEKWDIKISSDTKAYMSAQGYEKETRAIYYLNDEARRYKLADGPGINNFNLTASATKLDLEAHLDPAVEINIELANPSDAEHILGYEIYRNGKLIAFTTESTYIDEISSLNNVSLDYSVIAYDKLLNASSEVSCNSVYINYDGTLDKTGWNFDFSDVTTGSALTIDMQKVQTVTGLKVSDVVTTTSGAYTLLVSTDGENWTTAKASTLDSGDNYQYFNKPGTNSDDQRIWSYDARYIQIIGDIITILTPSQIDIITYPGDAIYFIEDGIGKLKHDFYIGDPDLENGILPKGSLVVVGNYRGNPVFNSMEIHGKYLVEAHGKEAELVEAPIAGDIYLFTEIPEDNQVSTIDQGIWIFVPSDQTLLDALTHSESEEHEETLELLTAIKAVLYRTSDASTTDNAYIVSDTPWIIPTAESLITLQ</sequence>
<dbReference type="Gene3D" id="2.60.40.4130">
    <property type="match status" value="1"/>
</dbReference>
<dbReference type="InterPro" id="IPR036116">
    <property type="entry name" value="FN3_sf"/>
</dbReference>
<feature type="domain" description="Fibronectin type-III" evidence="5">
    <location>
        <begin position="385"/>
        <end position="477"/>
    </location>
</feature>
<dbReference type="PROSITE" id="PS51766">
    <property type="entry name" value="DOCKERIN"/>
    <property type="match status" value="1"/>
</dbReference>